<gene>
    <name evidence="11" type="ORF">U14_00497</name>
</gene>
<dbReference type="PANTHER" id="PTHR32243:SF50">
    <property type="entry name" value="MALTOSE_MALTODEXTRIN TRANSPORT SYSTEM PERMEASE PROTEIN MALG"/>
    <property type="match status" value="1"/>
</dbReference>
<dbReference type="InterPro" id="IPR050901">
    <property type="entry name" value="BP-dep_ABC_trans_perm"/>
</dbReference>
<feature type="transmembrane region" description="Helical" evidence="9">
    <location>
        <begin position="84"/>
        <end position="110"/>
    </location>
</feature>
<evidence type="ECO:0000313" key="11">
    <source>
        <dbReference type="EMBL" id="GAK49276.1"/>
    </source>
</evidence>
<organism evidence="11">
    <name type="scientific">Candidatus Moduliflexus flocculans</name>
    <dbReference type="NCBI Taxonomy" id="1499966"/>
    <lineage>
        <taxon>Bacteria</taxon>
        <taxon>Candidatus Moduliflexota</taxon>
        <taxon>Candidatus Moduliflexia</taxon>
        <taxon>Candidatus Moduliflexales</taxon>
        <taxon>Candidatus Moduliflexaceae</taxon>
    </lineage>
</organism>
<dbReference type="EMBL" id="DF820455">
    <property type="protein sequence ID" value="GAK49276.1"/>
    <property type="molecule type" value="Genomic_DNA"/>
</dbReference>
<feature type="transmembrane region" description="Helical" evidence="9">
    <location>
        <begin position="255"/>
        <end position="275"/>
    </location>
</feature>
<name>A0A0S6VUF9_9BACT</name>
<dbReference type="Proteomes" id="UP000030700">
    <property type="component" value="Unassembled WGS sequence"/>
</dbReference>
<evidence type="ECO:0000256" key="2">
    <source>
        <dbReference type="ARBA" id="ARBA00009047"/>
    </source>
</evidence>
<dbReference type="CDD" id="cd06261">
    <property type="entry name" value="TM_PBP2"/>
    <property type="match status" value="1"/>
</dbReference>
<comment type="subcellular location">
    <subcellularLocation>
        <location evidence="1 9">Cell membrane</location>
        <topology evidence="1 9">Multi-pass membrane protein</topology>
    </subcellularLocation>
</comment>
<dbReference type="PROSITE" id="PS50928">
    <property type="entry name" value="ABC_TM1"/>
    <property type="match status" value="1"/>
</dbReference>
<evidence type="ECO:0000256" key="9">
    <source>
        <dbReference type="RuleBase" id="RU363032"/>
    </source>
</evidence>
<dbReference type="Gene3D" id="1.10.3720.10">
    <property type="entry name" value="MetI-like"/>
    <property type="match status" value="1"/>
</dbReference>
<dbReference type="GO" id="GO:0005886">
    <property type="term" value="C:plasma membrane"/>
    <property type="evidence" value="ECO:0007669"/>
    <property type="project" value="UniProtKB-SubCell"/>
</dbReference>
<evidence type="ECO:0000256" key="8">
    <source>
        <dbReference type="ARBA" id="ARBA00023136"/>
    </source>
</evidence>
<feature type="transmembrane region" description="Helical" evidence="9">
    <location>
        <begin position="122"/>
        <end position="144"/>
    </location>
</feature>
<sequence length="291" mass="32748">MKQQSFSEWFFKSRLQQRSPFELMLIHGVLIITCIIALYPALRVLTISLRPGDRALSTTLEIIPPDATLKNYTAVLVDKEFLRWLWNSLVITMSTAIIGVVLASTSAYAFSRWQFPGRTAGLIFLLTTQMIPGVMLLVPIYILAAKLDIINTWVGLVVTYSVTSIPFSIWILKGYYDTIPEELEHAAMIDGTSQLGAFYRIILPLASPALSIVFLFNFMSAWNDFVLARVILQKEAMYTWPLGLFRMMQQFQTQWGMFSAGSLMVTIPVMTLFLASSKYLVSGLTLGGTKE</sequence>
<keyword evidence="5" id="KW-0762">Sugar transport</keyword>
<keyword evidence="6 9" id="KW-0812">Transmembrane</keyword>
<dbReference type="AlphaFoldDB" id="A0A0S6VUF9"/>
<dbReference type="Pfam" id="PF00528">
    <property type="entry name" value="BPD_transp_1"/>
    <property type="match status" value="1"/>
</dbReference>
<dbReference type="PANTHER" id="PTHR32243">
    <property type="entry name" value="MALTOSE TRANSPORT SYSTEM PERMEASE-RELATED"/>
    <property type="match status" value="1"/>
</dbReference>
<evidence type="ECO:0000256" key="5">
    <source>
        <dbReference type="ARBA" id="ARBA00022597"/>
    </source>
</evidence>
<dbReference type="HOGENOM" id="CLU_016047_1_2_0"/>
<feature type="transmembrane region" description="Helical" evidence="9">
    <location>
        <begin position="150"/>
        <end position="176"/>
    </location>
</feature>
<feature type="transmembrane region" description="Helical" evidence="9">
    <location>
        <begin position="21"/>
        <end position="42"/>
    </location>
</feature>
<dbReference type="InterPro" id="IPR035906">
    <property type="entry name" value="MetI-like_sf"/>
</dbReference>
<dbReference type="InterPro" id="IPR000515">
    <property type="entry name" value="MetI-like"/>
</dbReference>
<keyword evidence="12" id="KW-1185">Reference proteome</keyword>
<accession>A0A0S6VUF9</accession>
<feature type="transmembrane region" description="Helical" evidence="9">
    <location>
        <begin position="197"/>
        <end position="219"/>
    </location>
</feature>
<comment type="similarity">
    <text evidence="2">Belongs to the binding-protein-dependent transport system permease family. MalFG subfamily.</text>
</comment>
<evidence type="ECO:0000256" key="1">
    <source>
        <dbReference type="ARBA" id="ARBA00004651"/>
    </source>
</evidence>
<evidence type="ECO:0000313" key="12">
    <source>
        <dbReference type="Proteomes" id="UP000030700"/>
    </source>
</evidence>
<protein>
    <submittedName>
        <fullName evidence="11">Transporter</fullName>
    </submittedName>
</protein>
<keyword evidence="8 9" id="KW-0472">Membrane</keyword>
<evidence type="ECO:0000256" key="3">
    <source>
        <dbReference type="ARBA" id="ARBA00022448"/>
    </source>
</evidence>
<feature type="domain" description="ABC transmembrane type-1" evidence="10">
    <location>
        <begin position="85"/>
        <end position="276"/>
    </location>
</feature>
<evidence type="ECO:0000256" key="7">
    <source>
        <dbReference type="ARBA" id="ARBA00022989"/>
    </source>
</evidence>
<proteinExistence type="inferred from homology"/>
<keyword evidence="3 9" id="KW-0813">Transport</keyword>
<evidence type="ECO:0000256" key="6">
    <source>
        <dbReference type="ARBA" id="ARBA00022692"/>
    </source>
</evidence>
<dbReference type="STRING" id="1499966.U14_00497"/>
<dbReference type="GO" id="GO:0042956">
    <property type="term" value="P:maltodextrin transmembrane transport"/>
    <property type="evidence" value="ECO:0007669"/>
    <property type="project" value="TreeGrafter"/>
</dbReference>
<dbReference type="SUPFAM" id="SSF161098">
    <property type="entry name" value="MetI-like"/>
    <property type="match status" value="1"/>
</dbReference>
<keyword evidence="4" id="KW-1003">Cell membrane</keyword>
<dbReference type="GO" id="GO:0015423">
    <property type="term" value="F:ABC-type maltose transporter activity"/>
    <property type="evidence" value="ECO:0007669"/>
    <property type="project" value="TreeGrafter"/>
</dbReference>
<evidence type="ECO:0000259" key="10">
    <source>
        <dbReference type="PROSITE" id="PS50928"/>
    </source>
</evidence>
<reference evidence="11" key="1">
    <citation type="journal article" date="2015" name="PeerJ">
        <title>First genomic representation of candidate bacterial phylum KSB3 points to enhanced environmental sensing as a trigger of wastewater bulking.</title>
        <authorList>
            <person name="Sekiguchi Y."/>
            <person name="Ohashi A."/>
            <person name="Parks D.H."/>
            <person name="Yamauchi T."/>
            <person name="Tyson G.W."/>
            <person name="Hugenholtz P."/>
        </authorList>
    </citation>
    <scope>NUCLEOTIDE SEQUENCE [LARGE SCALE GENOMIC DNA]</scope>
</reference>
<evidence type="ECO:0000256" key="4">
    <source>
        <dbReference type="ARBA" id="ARBA00022475"/>
    </source>
</evidence>
<keyword evidence="7 9" id="KW-1133">Transmembrane helix</keyword>